<dbReference type="CDD" id="cd10559">
    <property type="entry name" value="W-FDH"/>
    <property type="match status" value="1"/>
</dbReference>
<evidence type="ECO:0000256" key="3">
    <source>
        <dbReference type="ARBA" id="ARBA00022723"/>
    </source>
</evidence>
<dbReference type="OrthoDB" id="9789030at2"/>
<dbReference type="PROSITE" id="PS51379">
    <property type="entry name" value="4FE4S_FER_2"/>
    <property type="match status" value="1"/>
</dbReference>
<dbReference type="Proteomes" id="UP000001052">
    <property type="component" value="Chromosome"/>
</dbReference>
<proteinExistence type="predicted"/>
<dbReference type="GO" id="GO:0030313">
    <property type="term" value="C:cell envelope"/>
    <property type="evidence" value="ECO:0007669"/>
    <property type="project" value="UniProtKB-SubCell"/>
</dbReference>
<dbReference type="Pfam" id="PF13247">
    <property type="entry name" value="Fer4_11"/>
    <property type="match status" value="1"/>
</dbReference>
<dbReference type="KEGG" id="drt:Dret_0227"/>
<dbReference type="InterPro" id="IPR051555">
    <property type="entry name" value="FDH_Electron_Transfer_Unit"/>
</dbReference>
<sequence>MQGKSFFIDLTRCTACRGCQVACKQWHKLPAEETRNWGSHQNPKDLSFITYKLVRFQEITQNGRMQDWLFFPEQCRHCVDPPCKLTADMYDDKAILQDPVTGAVIFTERTKKLDIMEIRGSCPYDIPRQDADSKIMGKCDMCLDRVQNGLLPACVQVCPTGAMNFGDREEMMDLAKERLKTVQKRYPEAVLGDAEAVRVIYLYARKPEQYHSFAVASAAPLRQFTRKELLARLRKPVTTMLG</sequence>
<dbReference type="STRING" id="485915.Dret_0227"/>
<dbReference type="InterPro" id="IPR014603">
    <property type="entry name" value="Formate_DH_Fe-S_su"/>
</dbReference>
<reference evidence="9" key="1">
    <citation type="submission" date="2009-09" db="EMBL/GenBank/DDBJ databases">
        <title>The complete chromosome of Desulfohalobium retbaense DSM 5692.</title>
        <authorList>
            <consortium name="US DOE Joint Genome Institute (JGI-PGF)"/>
            <person name="Lucas S."/>
            <person name="Copeland A."/>
            <person name="Lapidus A."/>
            <person name="Glavina del Rio T."/>
            <person name="Dalin E."/>
            <person name="Tice H."/>
            <person name="Bruce D."/>
            <person name="Goodwin L."/>
            <person name="Pitluck S."/>
            <person name="Kyrpides N."/>
            <person name="Mavromatis K."/>
            <person name="Ivanova N."/>
            <person name="Mikhailova N."/>
            <person name="Munk A.C."/>
            <person name="Brettin T."/>
            <person name="Detter J.C."/>
            <person name="Han C."/>
            <person name="Tapia R."/>
            <person name="Larimer F."/>
            <person name="Land M."/>
            <person name="Hauser L."/>
            <person name="Markowitz V."/>
            <person name="Cheng J.-F."/>
            <person name="Hugenholtz P."/>
            <person name="Woyke T."/>
            <person name="Wu D."/>
            <person name="Spring S."/>
            <person name="Klenk H.-P."/>
            <person name="Eisen J.A."/>
        </authorList>
    </citation>
    <scope>NUCLEOTIDE SEQUENCE [LARGE SCALE GENOMIC DNA]</scope>
    <source>
        <strain evidence="9">DSM 5692</strain>
    </source>
</reference>
<dbReference type="SUPFAM" id="SSF54862">
    <property type="entry name" value="4Fe-4S ferredoxins"/>
    <property type="match status" value="1"/>
</dbReference>
<dbReference type="GO" id="GO:0051539">
    <property type="term" value="F:4 iron, 4 sulfur cluster binding"/>
    <property type="evidence" value="ECO:0007669"/>
    <property type="project" value="UniProtKB-KW"/>
</dbReference>
<dbReference type="RefSeq" id="WP_015750688.1">
    <property type="nucleotide sequence ID" value="NC_013223.1"/>
</dbReference>
<keyword evidence="2" id="KW-0004">4Fe-4S</keyword>
<keyword evidence="6" id="KW-0411">Iron-sulfur</keyword>
<evidence type="ECO:0000256" key="5">
    <source>
        <dbReference type="ARBA" id="ARBA00023004"/>
    </source>
</evidence>
<dbReference type="eggNOG" id="COG0437">
    <property type="taxonomic scope" value="Bacteria"/>
</dbReference>
<dbReference type="GO" id="GO:0045333">
    <property type="term" value="P:cellular respiration"/>
    <property type="evidence" value="ECO:0007669"/>
    <property type="project" value="InterPro"/>
</dbReference>
<dbReference type="Gene3D" id="3.30.70.20">
    <property type="match status" value="2"/>
</dbReference>
<evidence type="ECO:0000313" key="8">
    <source>
        <dbReference type="EMBL" id="ACV67529.1"/>
    </source>
</evidence>
<dbReference type="PIRSF" id="PIRSF036298">
    <property type="entry name" value="FDH_4Fe4S"/>
    <property type="match status" value="1"/>
</dbReference>
<keyword evidence="9" id="KW-1185">Reference proteome</keyword>
<evidence type="ECO:0000256" key="1">
    <source>
        <dbReference type="ARBA" id="ARBA00004196"/>
    </source>
</evidence>
<evidence type="ECO:0000256" key="4">
    <source>
        <dbReference type="ARBA" id="ARBA00022737"/>
    </source>
</evidence>
<keyword evidence="4" id="KW-0677">Repeat</keyword>
<dbReference type="InterPro" id="IPR017896">
    <property type="entry name" value="4Fe4S_Fe-S-bd"/>
</dbReference>
<evidence type="ECO:0000259" key="7">
    <source>
        <dbReference type="PROSITE" id="PS51379"/>
    </source>
</evidence>
<keyword evidence="5" id="KW-0408">Iron</keyword>
<name>C8WZQ4_DESRD</name>
<evidence type="ECO:0000256" key="6">
    <source>
        <dbReference type="ARBA" id="ARBA00023014"/>
    </source>
</evidence>
<dbReference type="PANTHER" id="PTHR43545:SF4">
    <property type="entry name" value="IRON-SULFUR PROTEIN"/>
    <property type="match status" value="1"/>
</dbReference>
<dbReference type="HOGENOM" id="CLU_043374_0_3_7"/>
<dbReference type="AlphaFoldDB" id="C8WZQ4"/>
<accession>C8WZQ4</accession>
<reference evidence="8 9" key="2">
    <citation type="journal article" date="2010" name="Stand. Genomic Sci.">
        <title>Complete genome sequence of Desulfohalobium retbaense type strain (HR(100)).</title>
        <authorList>
            <person name="Spring S."/>
            <person name="Nolan M."/>
            <person name="Lapidus A."/>
            <person name="Glavina Del Rio T."/>
            <person name="Copeland A."/>
            <person name="Tice H."/>
            <person name="Cheng J.F."/>
            <person name="Lucas S."/>
            <person name="Land M."/>
            <person name="Chen F."/>
            <person name="Bruce D."/>
            <person name="Goodwin L."/>
            <person name="Pitluck S."/>
            <person name="Ivanova N."/>
            <person name="Mavromatis K."/>
            <person name="Mikhailova N."/>
            <person name="Pati A."/>
            <person name="Chen A."/>
            <person name="Palaniappan K."/>
            <person name="Hauser L."/>
            <person name="Chang Y.J."/>
            <person name="Jeffries C.D."/>
            <person name="Munk C."/>
            <person name="Kiss H."/>
            <person name="Chain P."/>
            <person name="Han C."/>
            <person name="Brettin T."/>
            <person name="Detter J.C."/>
            <person name="Schuler E."/>
            <person name="Goker M."/>
            <person name="Rohde M."/>
            <person name="Bristow J."/>
            <person name="Eisen J.A."/>
            <person name="Markowitz V."/>
            <person name="Hugenholtz P."/>
            <person name="Kyrpides N.C."/>
            <person name="Klenk H.P."/>
        </authorList>
    </citation>
    <scope>NUCLEOTIDE SEQUENCE [LARGE SCALE GENOMIC DNA]</scope>
    <source>
        <strain evidence="8 9">DSM 5692</strain>
    </source>
</reference>
<feature type="domain" description="4Fe-4S ferredoxin-type" evidence="7">
    <location>
        <begin position="4"/>
        <end position="34"/>
    </location>
</feature>
<dbReference type="GO" id="GO:0046872">
    <property type="term" value="F:metal ion binding"/>
    <property type="evidence" value="ECO:0007669"/>
    <property type="project" value="UniProtKB-KW"/>
</dbReference>
<dbReference type="PANTHER" id="PTHR43545">
    <property type="entry name" value="FORMATE DEHYDROGENASE, NITRATE-INDUCIBLE, IRON-SULFUR SUBUNIT"/>
    <property type="match status" value="1"/>
</dbReference>
<gene>
    <name evidence="8" type="ordered locus">Dret_0227</name>
</gene>
<comment type="subcellular location">
    <subcellularLocation>
        <location evidence="1">Cell envelope</location>
    </subcellularLocation>
</comment>
<evidence type="ECO:0000313" key="9">
    <source>
        <dbReference type="Proteomes" id="UP000001052"/>
    </source>
</evidence>
<protein>
    <submittedName>
        <fullName evidence="8">Formate dehydrogenase, beta subunit, putative</fullName>
    </submittedName>
</protein>
<keyword evidence="3" id="KW-0479">Metal-binding</keyword>
<evidence type="ECO:0000256" key="2">
    <source>
        <dbReference type="ARBA" id="ARBA00022485"/>
    </source>
</evidence>
<dbReference type="EMBL" id="CP001734">
    <property type="protein sequence ID" value="ACV67529.1"/>
    <property type="molecule type" value="Genomic_DNA"/>
</dbReference>
<dbReference type="GO" id="GO:0015944">
    <property type="term" value="P:formate oxidation"/>
    <property type="evidence" value="ECO:0007669"/>
    <property type="project" value="InterPro"/>
</dbReference>
<organism evidence="8 9">
    <name type="scientific">Desulfohalobium retbaense (strain ATCC 49708 / DSM 5692 / JCM 16813 / HR100)</name>
    <dbReference type="NCBI Taxonomy" id="485915"/>
    <lineage>
        <taxon>Bacteria</taxon>
        <taxon>Pseudomonadati</taxon>
        <taxon>Thermodesulfobacteriota</taxon>
        <taxon>Desulfovibrionia</taxon>
        <taxon>Desulfovibrionales</taxon>
        <taxon>Desulfohalobiaceae</taxon>
        <taxon>Desulfohalobium</taxon>
    </lineage>
</organism>